<evidence type="ECO:0000313" key="3">
    <source>
        <dbReference type="Proteomes" id="UP000242188"/>
    </source>
</evidence>
<evidence type="ECO:0000313" key="2">
    <source>
        <dbReference type="EMBL" id="OWF51653.1"/>
    </source>
</evidence>
<protein>
    <submittedName>
        <fullName evidence="2">Neuropilin-1</fullName>
    </submittedName>
</protein>
<dbReference type="OrthoDB" id="6355129at2759"/>
<keyword evidence="3" id="KW-1185">Reference proteome</keyword>
<organism evidence="2 3">
    <name type="scientific">Mizuhopecten yessoensis</name>
    <name type="common">Japanese scallop</name>
    <name type="synonym">Patinopecten yessoensis</name>
    <dbReference type="NCBI Taxonomy" id="6573"/>
    <lineage>
        <taxon>Eukaryota</taxon>
        <taxon>Metazoa</taxon>
        <taxon>Spiralia</taxon>
        <taxon>Lophotrochozoa</taxon>
        <taxon>Mollusca</taxon>
        <taxon>Bivalvia</taxon>
        <taxon>Autobranchia</taxon>
        <taxon>Pteriomorphia</taxon>
        <taxon>Pectinida</taxon>
        <taxon>Pectinoidea</taxon>
        <taxon>Pectinidae</taxon>
        <taxon>Mizuhopecten</taxon>
    </lineage>
</organism>
<reference evidence="2 3" key="1">
    <citation type="journal article" date="2017" name="Nat. Ecol. Evol.">
        <title>Scallop genome provides insights into evolution of bilaterian karyotype and development.</title>
        <authorList>
            <person name="Wang S."/>
            <person name="Zhang J."/>
            <person name="Jiao W."/>
            <person name="Li J."/>
            <person name="Xun X."/>
            <person name="Sun Y."/>
            <person name="Guo X."/>
            <person name="Huan P."/>
            <person name="Dong B."/>
            <person name="Zhang L."/>
            <person name="Hu X."/>
            <person name="Sun X."/>
            <person name="Wang J."/>
            <person name="Zhao C."/>
            <person name="Wang Y."/>
            <person name="Wang D."/>
            <person name="Huang X."/>
            <person name="Wang R."/>
            <person name="Lv J."/>
            <person name="Li Y."/>
            <person name="Zhang Z."/>
            <person name="Liu B."/>
            <person name="Lu W."/>
            <person name="Hui Y."/>
            <person name="Liang J."/>
            <person name="Zhou Z."/>
            <person name="Hou R."/>
            <person name="Li X."/>
            <person name="Liu Y."/>
            <person name="Li H."/>
            <person name="Ning X."/>
            <person name="Lin Y."/>
            <person name="Zhao L."/>
            <person name="Xing Q."/>
            <person name="Dou J."/>
            <person name="Li Y."/>
            <person name="Mao J."/>
            <person name="Guo H."/>
            <person name="Dou H."/>
            <person name="Li T."/>
            <person name="Mu C."/>
            <person name="Jiang W."/>
            <person name="Fu Q."/>
            <person name="Fu X."/>
            <person name="Miao Y."/>
            <person name="Liu J."/>
            <person name="Yu Q."/>
            <person name="Li R."/>
            <person name="Liao H."/>
            <person name="Li X."/>
            <person name="Kong Y."/>
            <person name="Jiang Z."/>
            <person name="Chourrout D."/>
            <person name="Li R."/>
            <person name="Bao Z."/>
        </authorList>
    </citation>
    <scope>NUCLEOTIDE SEQUENCE [LARGE SCALE GENOMIC DNA]</scope>
    <source>
        <strain evidence="2 3">PY_sf001</strain>
    </source>
</reference>
<accession>A0A210QSD8</accession>
<dbReference type="PROSITE" id="PS50022">
    <property type="entry name" value="FA58C_3"/>
    <property type="match status" value="1"/>
</dbReference>
<dbReference type="InterPro" id="IPR008979">
    <property type="entry name" value="Galactose-bd-like_sf"/>
</dbReference>
<evidence type="ECO:0000259" key="1">
    <source>
        <dbReference type="PROSITE" id="PS50022"/>
    </source>
</evidence>
<comment type="caution">
    <text evidence="2">The sequence shown here is derived from an EMBL/GenBank/DDBJ whole genome shotgun (WGS) entry which is preliminary data.</text>
</comment>
<sequence length="1637" mass="177760">MKLNTAAAPAATEFTLTKDVNAPSSPIKVGHVIAFTLTIAFKAGNTDMTVELFTPGNTNTAMILCDVQVDSIGSLGMTGSTMPVYESKDGSVYYDRAVINLGVVTNNLCSTLAQCQMLISYKAVMIDNPLVTDGQYWISAGAEYENQAFLWVGQCSVDIVMDKVISAQPTVNVTGPGEVPIGSVNIYGVSLYLPNPSESVTFTGFTPLNTSSVMTICSAKIKSMGSNFNCGYDSSLVTNTLYPATTGLGNAMAEVNGGTFLNSGSRVSDDAYDDNVIEFEFIVHTYLDSTFVDQTFDVGAALDISGSQIWAATTSSKGIPEINTLDGSFPNLSVDPGYDSNVEIDKSTAIILNIAIPYNTTSSYQLTVETPLINDAPVFQLCSVVLISAGNNLPCVTLDKATIYFARNSAGSYADKSVTDFGGVTNLPIEASSQLANSIKARIVFTPLDHPSATVSSQHDLTVMLSNAEQSTTITTLFTIAGTNAGTANVTSPEFNMTFGIGTDNVLIGLATRAVLEVTTARTDTYSKMDIEFIMASGNTSSKFKVCRSKILSVGENLPCIMPAWLNDKVTYTSKFNDNINNRAVYNVGGVCNLDLNTDVAEDKMLVAVDLEVLDHDEMNAKEWISAGFMYSPTKIWVGQLAINPISGVVAPTTTPYIHLIKNTTLTVAPIGFPMVYSIIVKIAPGESADLLVVVESTTAGLHVCGLRIMSAGDNFPCLDQTLEPVFDTWPTGDNNRATFNASYVTNVGSDALVSNGLYDDNSILFEVIVQLASTVADGAALGFTTTVTYASGQSKAIATSLTATSNTSIIDRNVTQSANFSFYMASIDQNDTTYIAHNEAKRFILDMTLPESLTGEYTVKFLTSPTAHPGFMEVCDAAVIEVGKNFPCLRKTEIHSTFEKRTDSNYNGIATLYLGFICSSAMKSDEVSNRIRVEGIFKLLHNTSAVAGDTHTVHVAINNNDFEIFVSNVELTQTDTLDPKYNNTIDTNQTSLYVNLTDDIIDMKIGAIITFPIVFNINPGSVSKVKFDVDTLANNSVVALVKDIRLKGTGSNIACLYVDEALDQTFTPVLNSSQGTCQIDQGYVDLDVVSNPGLSYRKGTNADGDDSIHLEVDLMLTDFELAEHNAVFSISFGGMVTNIIVLCEQKIRVIRDNSEKPELEFTADVNGTLSNDTHIFIDGVIVHTNTSSGRAVNASLFMFLPPYLFFANLTQTNVTPVEIINEKGYIEFGDLLLCNAVAFTVLLETNNSVEVPIDIVPANTTVYMEAGSNVYQRSGSTLASDAFLTTETQVLSFSAKVTQDDSCNDIMGMETGIIKDCQLASSFESDRQYPAIHGRFKGNSAWAPFVRGGSLSPYRYFQVYFGNITLVAKIIMQLGNRSQFPDTVNVIALYYSNDGTAYEKAEEIEVSSKFTVSDTIEVRPGRPTPARYIRIYLLTDTAGTAMAKIGLKFEFIGCFKSSDITATEICNLVTKYQPTQPEFHFRSMALNTKTSSLHFCDATPVTDGVFTEEMRIGCARSNDGDTFTKLSDVVGCLLGYDKTQDRMYAWHKNKRTMLMSTNDGDNWDTVNLDAFFTSRDAGQDNNEFLFSKPIGWQSSDDLNSSEPHTNYQLGNWGATHKGLFFFSQGRWKQRTTWNAV</sequence>
<dbReference type="SUPFAM" id="SSF49785">
    <property type="entry name" value="Galactose-binding domain-like"/>
    <property type="match status" value="1"/>
</dbReference>
<name>A0A210QSD8_MIZYE</name>
<gene>
    <name evidence="2" type="ORF">KP79_PYT11716</name>
</gene>
<dbReference type="EMBL" id="NEDP02002179">
    <property type="protein sequence ID" value="OWF51653.1"/>
    <property type="molecule type" value="Genomic_DNA"/>
</dbReference>
<dbReference type="Proteomes" id="UP000242188">
    <property type="component" value="Unassembled WGS sequence"/>
</dbReference>
<dbReference type="InterPro" id="IPR000421">
    <property type="entry name" value="FA58C"/>
</dbReference>
<dbReference type="Gene3D" id="2.60.120.260">
    <property type="entry name" value="Galactose-binding domain-like"/>
    <property type="match status" value="1"/>
</dbReference>
<proteinExistence type="predicted"/>
<feature type="domain" description="F5/8 type C" evidence="1">
    <location>
        <begin position="1304"/>
        <end position="1455"/>
    </location>
</feature>
<dbReference type="Pfam" id="PF00754">
    <property type="entry name" value="F5_F8_type_C"/>
    <property type="match status" value="1"/>
</dbReference>